<reference evidence="1 2" key="1">
    <citation type="submission" date="2018-08" db="EMBL/GenBank/DDBJ databases">
        <title>Cellulomonas rhizosphaerae sp. nov., a novel actinomycete isolated from soil.</title>
        <authorList>
            <person name="Tian Y."/>
        </authorList>
    </citation>
    <scope>NUCLEOTIDE SEQUENCE [LARGE SCALE GENOMIC DNA]</scope>
    <source>
        <strain evidence="1 2">NEAU-TCZ24</strain>
    </source>
</reference>
<proteinExistence type="predicted"/>
<dbReference type="AlphaFoldDB" id="A0A413RQE0"/>
<dbReference type="Gene3D" id="1.10.60.40">
    <property type="match status" value="1"/>
</dbReference>
<name>A0A413RQE0_9CELL</name>
<dbReference type="InterPro" id="IPR017850">
    <property type="entry name" value="Alkaline_phosphatase_core_sf"/>
</dbReference>
<evidence type="ECO:0000313" key="2">
    <source>
        <dbReference type="Proteomes" id="UP000283374"/>
    </source>
</evidence>
<comment type="caution">
    <text evidence="1">The sequence shown here is derived from an EMBL/GenBank/DDBJ whole genome shotgun (WGS) entry which is preliminary data.</text>
</comment>
<dbReference type="SUPFAM" id="SSF53649">
    <property type="entry name" value="Alkaline phosphatase-like"/>
    <property type="match status" value="1"/>
</dbReference>
<dbReference type="Proteomes" id="UP000283374">
    <property type="component" value="Unassembled WGS sequence"/>
</dbReference>
<organism evidence="1 2">
    <name type="scientific">Cellulomonas rhizosphaerae</name>
    <dbReference type="NCBI Taxonomy" id="2293719"/>
    <lineage>
        <taxon>Bacteria</taxon>
        <taxon>Bacillati</taxon>
        <taxon>Actinomycetota</taxon>
        <taxon>Actinomycetes</taxon>
        <taxon>Micrococcales</taxon>
        <taxon>Cellulomonadaceae</taxon>
        <taxon>Cellulomonas</taxon>
    </lineage>
</organism>
<dbReference type="Gene3D" id="3.40.720.10">
    <property type="entry name" value="Alkaline Phosphatase, subunit A"/>
    <property type="match status" value="1"/>
</dbReference>
<evidence type="ECO:0000313" key="1">
    <source>
        <dbReference type="EMBL" id="RHA44163.1"/>
    </source>
</evidence>
<feature type="non-terminal residue" evidence="1">
    <location>
        <position position="1"/>
    </location>
</feature>
<gene>
    <name evidence="1" type="ORF">D1825_02710</name>
</gene>
<sequence length="57" mass="5998">FDIAGSDLQFTIDWTTGAHTGGATPVTAQGPGAGELARVQDNTHVFDVVLNAMRGRR</sequence>
<accession>A0A413RQE0</accession>
<dbReference type="EMBL" id="QWKP01000111">
    <property type="protein sequence ID" value="RHA44163.1"/>
    <property type="molecule type" value="Genomic_DNA"/>
</dbReference>
<keyword evidence="2" id="KW-1185">Reference proteome</keyword>
<protein>
    <submittedName>
        <fullName evidence="1">Alkaline phosphatase</fullName>
    </submittedName>
</protein>